<accession>A0A1H3NEU6</accession>
<keyword evidence="2 3" id="KW-0057">Aromatic amino acid biosynthesis</keyword>
<keyword evidence="2 3" id="KW-0028">Amino-acid biosynthesis</keyword>
<dbReference type="AlphaFoldDB" id="A0A1H3NEU6"/>
<dbReference type="PIRSF" id="PIRSF005965">
    <property type="entry name" value="Chor_mut_AroH"/>
    <property type="match status" value="1"/>
</dbReference>
<feature type="binding site" evidence="2">
    <location>
        <position position="92"/>
    </location>
    <ligand>
        <name>prephenate</name>
        <dbReference type="ChEBI" id="CHEBI:29934"/>
    </ligand>
</feature>
<gene>
    <name evidence="4" type="ORF">SAMN05421736_10444</name>
</gene>
<comment type="catalytic activity">
    <reaction evidence="3">
        <text>chorismate = prephenate</text>
        <dbReference type="Rhea" id="RHEA:13897"/>
        <dbReference type="ChEBI" id="CHEBI:29748"/>
        <dbReference type="ChEBI" id="CHEBI:29934"/>
        <dbReference type="EC" id="5.4.99.5"/>
    </reaction>
</comment>
<sequence length="130" mass="14440">MVRGVRGVRGAITVKENKEEAIVSAAFRLFKTMQKENGYVPDDISHIIITMTPDLDAAFPAKALRQLEGYDLVPVMCAQEIPVPGSLEKCIRVMLTLNTTKSPGEINHVYLEDAVTLRPDLFLTNQGQLR</sequence>
<dbReference type="InterPro" id="IPR035959">
    <property type="entry name" value="RutC-like_sf"/>
</dbReference>
<evidence type="ECO:0000256" key="3">
    <source>
        <dbReference type="PROSITE-ProRule" id="PRU00514"/>
    </source>
</evidence>
<dbReference type="GO" id="GO:0008652">
    <property type="term" value="P:amino acid biosynthetic process"/>
    <property type="evidence" value="ECO:0007669"/>
    <property type="project" value="UniProtKB-UniRule"/>
</dbReference>
<name>A0A1H3NEU6_9BACI</name>
<proteinExistence type="predicted"/>
<reference evidence="5" key="1">
    <citation type="submission" date="2016-10" db="EMBL/GenBank/DDBJ databases">
        <authorList>
            <person name="Varghese N."/>
            <person name="Submissions S."/>
        </authorList>
    </citation>
    <scope>NUCLEOTIDE SEQUENCE [LARGE SCALE GENOMIC DNA]</scope>
    <source>
        <strain evidence="5">SP</strain>
    </source>
</reference>
<dbReference type="GO" id="GO:0009073">
    <property type="term" value="P:aromatic amino acid family biosynthetic process"/>
    <property type="evidence" value="ECO:0007669"/>
    <property type="project" value="UniProtKB-UniRule"/>
</dbReference>
<dbReference type="InterPro" id="IPR008243">
    <property type="entry name" value="Chorismate_mutase_AroH"/>
</dbReference>
<evidence type="ECO:0000313" key="4">
    <source>
        <dbReference type="EMBL" id="SDY87190.1"/>
    </source>
</evidence>
<dbReference type="NCBIfam" id="TIGR01796">
    <property type="entry name" value="CM_mono_aroH"/>
    <property type="match status" value="1"/>
</dbReference>
<dbReference type="Pfam" id="PF07736">
    <property type="entry name" value="CM_1"/>
    <property type="match status" value="1"/>
</dbReference>
<dbReference type="PANTHER" id="PTHR21164">
    <property type="entry name" value="CHORISMATE MUTASE"/>
    <property type="match status" value="1"/>
</dbReference>
<dbReference type="CDD" id="cd02185">
    <property type="entry name" value="AroH"/>
    <property type="match status" value="1"/>
</dbReference>
<feature type="binding site" evidence="2">
    <location>
        <position position="110"/>
    </location>
    <ligand>
        <name>prephenate</name>
        <dbReference type="ChEBI" id="CHEBI:29934"/>
    </ligand>
</feature>
<dbReference type="PROSITE" id="PS51167">
    <property type="entry name" value="CHORISMATE_MUT_1"/>
    <property type="match status" value="1"/>
</dbReference>
<dbReference type="Proteomes" id="UP000198935">
    <property type="component" value="Unassembled WGS sequence"/>
</dbReference>
<dbReference type="GO" id="GO:0004106">
    <property type="term" value="F:chorismate mutase activity"/>
    <property type="evidence" value="ECO:0007669"/>
    <property type="project" value="UniProtKB-UniRule"/>
</dbReference>
<keyword evidence="3" id="KW-0413">Isomerase</keyword>
<dbReference type="EMBL" id="FNPI01000004">
    <property type="protein sequence ID" value="SDY87190.1"/>
    <property type="molecule type" value="Genomic_DNA"/>
</dbReference>
<organism evidence="4 5">
    <name type="scientific">Evansella caseinilytica</name>
    <dbReference type="NCBI Taxonomy" id="1503961"/>
    <lineage>
        <taxon>Bacteria</taxon>
        <taxon>Bacillati</taxon>
        <taxon>Bacillota</taxon>
        <taxon>Bacilli</taxon>
        <taxon>Bacillales</taxon>
        <taxon>Bacillaceae</taxon>
        <taxon>Evansella</taxon>
    </lineage>
</organism>
<evidence type="ECO:0000256" key="1">
    <source>
        <dbReference type="NCBIfam" id="TIGR01796"/>
    </source>
</evidence>
<feature type="binding site" evidence="2">
    <location>
        <position position="9"/>
    </location>
    <ligand>
        <name>prephenate</name>
        <dbReference type="ChEBI" id="CHEBI:29934"/>
    </ligand>
</feature>
<evidence type="ECO:0000256" key="2">
    <source>
        <dbReference type="PIRSR" id="PIRSR005965-1"/>
    </source>
</evidence>
<dbReference type="GO" id="GO:0046417">
    <property type="term" value="P:chorismate metabolic process"/>
    <property type="evidence" value="ECO:0007669"/>
    <property type="project" value="TreeGrafter"/>
</dbReference>
<dbReference type="UniPathway" id="UPA00120">
    <property type="reaction ID" value="UER00203"/>
</dbReference>
<keyword evidence="5" id="KW-1185">Reference proteome</keyword>
<dbReference type="EC" id="5.4.99.5" evidence="1 3"/>
<dbReference type="SUPFAM" id="SSF55298">
    <property type="entry name" value="YjgF-like"/>
    <property type="match status" value="1"/>
</dbReference>
<dbReference type="PANTHER" id="PTHR21164:SF0">
    <property type="entry name" value="CHORISMATE MUTASE AROH"/>
    <property type="match status" value="1"/>
</dbReference>
<dbReference type="Gene3D" id="3.30.1330.40">
    <property type="entry name" value="RutC-like"/>
    <property type="match status" value="1"/>
</dbReference>
<protein>
    <recommendedName>
        <fullName evidence="1 3">chorismate mutase</fullName>
        <ecNumber evidence="1 3">5.4.99.5</ecNumber>
    </recommendedName>
</protein>
<dbReference type="STRING" id="1503961.SAMN05421736_10444"/>
<evidence type="ECO:0000313" key="5">
    <source>
        <dbReference type="Proteomes" id="UP000198935"/>
    </source>
</evidence>
<dbReference type="OrthoDB" id="9802232at2"/>